<protein>
    <submittedName>
        <fullName evidence="1">Uncharacterized protein</fullName>
    </submittedName>
</protein>
<sequence>MHRQTLQVPGCWLHQLGQLLNKKQGRVGDILAYFDHPAIWHLQRQVAGQGLGLDELFTVCAGPQLTDLALIDQLKVSFNAVKSAVADLWNSTVTSHDGKEEIFKKFNNQASQLVGGILDSYGMPHQ</sequence>
<evidence type="ECO:0000313" key="1">
    <source>
        <dbReference type="EMBL" id="KAJ9078859.1"/>
    </source>
</evidence>
<accession>A0ACC2TW47</accession>
<comment type="caution">
    <text evidence="1">The sequence shown here is derived from an EMBL/GenBank/DDBJ whole genome shotgun (WGS) entry which is preliminary data.</text>
</comment>
<reference evidence="1" key="1">
    <citation type="submission" date="2022-04" db="EMBL/GenBank/DDBJ databases">
        <title>Genome of the entomopathogenic fungus Entomophthora muscae.</title>
        <authorList>
            <person name="Elya C."/>
            <person name="Lovett B.R."/>
            <person name="Lee E."/>
            <person name="Macias A.M."/>
            <person name="Hajek A.E."/>
            <person name="De Bivort B.L."/>
            <person name="Kasson M.T."/>
            <person name="De Fine Licht H.H."/>
            <person name="Stajich J.E."/>
        </authorList>
    </citation>
    <scope>NUCLEOTIDE SEQUENCE</scope>
    <source>
        <strain evidence="1">Berkeley</strain>
    </source>
</reference>
<keyword evidence="2" id="KW-1185">Reference proteome</keyword>
<gene>
    <name evidence="1" type="ORF">DSO57_1002097</name>
</gene>
<dbReference type="Proteomes" id="UP001165960">
    <property type="component" value="Unassembled WGS sequence"/>
</dbReference>
<name>A0ACC2TW47_9FUNG</name>
<evidence type="ECO:0000313" key="2">
    <source>
        <dbReference type="Proteomes" id="UP001165960"/>
    </source>
</evidence>
<dbReference type="EMBL" id="QTSX02002134">
    <property type="protein sequence ID" value="KAJ9078859.1"/>
    <property type="molecule type" value="Genomic_DNA"/>
</dbReference>
<organism evidence="1 2">
    <name type="scientific">Entomophthora muscae</name>
    <dbReference type="NCBI Taxonomy" id="34485"/>
    <lineage>
        <taxon>Eukaryota</taxon>
        <taxon>Fungi</taxon>
        <taxon>Fungi incertae sedis</taxon>
        <taxon>Zoopagomycota</taxon>
        <taxon>Entomophthoromycotina</taxon>
        <taxon>Entomophthoromycetes</taxon>
        <taxon>Entomophthorales</taxon>
        <taxon>Entomophthoraceae</taxon>
        <taxon>Entomophthora</taxon>
    </lineage>
</organism>
<proteinExistence type="predicted"/>